<keyword evidence="1" id="KW-0732">Signal</keyword>
<dbReference type="Gene3D" id="3.40.50.1110">
    <property type="entry name" value="SGNH hydrolase"/>
    <property type="match status" value="1"/>
</dbReference>
<sequence length="285" mass="31374">MVCALVAVLLTACAAQSVLAQLPGMPMPAVCSGPAQAPVPRSDLNWPANQTKLANELHDIDQARGAELIFYGDSITWCFTGENPNGPVTAADRERSAVFQRHFGRYRSKIMAIPGDQSANLMWRIMTGGEFPTIHMPKTVVILIGTNDLTYADCHEDQQEILDAAPGIVYRVTQITQYIHNISPNTKIVLLGLLPRGAQYWDPAQAYIWPNRYQAAIAAVNEGYYKLAQSDAKIEYLYCGQPYAFGYGINSALLYDGIHPDAEGLDLLAACIQRDVDETMRYDAS</sequence>
<evidence type="ECO:0000256" key="1">
    <source>
        <dbReference type="SAM" id="SignalP"/>
    </source>
</evidence>
<evidence type="ECO:0000313" key="3">
    <source>
        <dbReference type="EMBL" id="QOL01100.1"/>
    </source>
</evidence>
<dbReference type="InterPro" id="IPR051532">
    <property type="entry name" value="Ester_Hydrolysis_Enzymes"/>
</dbReference>
<dbReference type="PANTHER" id="PTHR30383">
    <property type="entry name" value="THIOESTERASE 1/PROTEASE 1/LYSOPHOSPHOLIPASE L1"/>
    <property type="match status" value="1"/>
</dbReference>
<evidence type="ECO:0000259" key="2">
    <source>
        <dbReference type="Pfam" id="PF13472"/>
    </source>
</evidence>
<organism evidence="3">
    <name type="scientific">Pseudococcomyxa simplex</name>
    <dbReference type="NCBI Taxonomy" id="464287"/>
    <lineage>
        <taxon>Eukaryota</taxon>
        <taxon>Viridiplantae</taxon>
        <taxon>Chlorophyta</taxon>
        <taxon>core chlorophytes</taxon>
        <taxon>Trebouxiophyceae</taxon>
        <taxon>Chlorellales</taxon>
        <taxon>Oocystaceae</taxon>
        <taxon>Pseudococcomyxa</taxon>
    </lineage>
</organism>
<dbReference type="AlphaFoldDB" id="A0A7L9QE15"/>
<dbReference type="InterPro" id="IPR013830">
    <property type="entry name" value="SGNH_hydro"/>
</dbReference>
<protein>
    <submittedName>
        <fullName evidence="3">Putative extracellular protein CSOL_027c</fullName>
    </submittedName>
</protein>
<feature type="chain" id="PRO_5029914897" evidence="1">
    <location>
        <begin position="21"/>
        <end position="285"/>
    </location>
</feature>
<dbReference type="PANTHER" id="PTHR30383:SF29">
    <property type="entry name" value="SGNH HYDROLASE-TYPE ESTERASE DOMAIN-CONTAINING PROTEIN"/>
    <property type="match status" value="1"/>
</dbReference>
<name>A0A7L9QE15_9CHLO</name>
<feature type="signal peptide" evidence="1">
    <location>
        <begin position="1"/>
        <end position="20"/>
    </location>
</feature>
<feature type="domain" description="SGNH hydrolase-type esterase" evidence="2">
    <location>
        <begin position="70"/>
        <end position="264"/>
    </location>
</feature>
<proteinExistence type="evidence at transcript level"/>
<dbReference type="InterPro" id="IPR036514">
    <property type="entry name" value="SGNH_hydro_sf"/>
</dbReference>
<dbReference type="EMBL" id="MT438853">
    <property type="protein sequence ID" value="QOL01100.1"/>
    <property type="molecule type" value="mRNA"/>
</dbReference>
<accession>A0A7L9QE15</accession>
<dbReference type="SUPFAM" id="SSF52266">
    <property type="entry name" value="SGNH hydrolase"/>
    <property type="match status" value="1"/>
</dbReference>
<dbReference type="Pfam" id="PF13472">
    <property type="entry name" value="Lipase_GDSL_2"/>
    <property type="match status" value="1"/>
</dbReference>
<reference evidence="3" key="1">
    <citation type="journal article" date="2020" name="Microb. Ecol.">
        <title>The Under-explored Extracellular Proteome of Aero-Terrestrial Microalgae Provides Clues on Different Mechanisms of Desiccation Tolerance in Non-Model Organisms.</title>
        <authorList>
            <person name="Gonzalez-Hourcade M."/>
            <person name="Del Campo E.M."/>
            <person name="Casano L.M."/>
        </authorList>
    </citation>
    <scope>NUCLEOTIDE SEQUENCE</scope>
    <source>
        <strain evidence="3">SAG 216-12</strain>
    </source>
</reference>